<evidence type="ECO:0000313" key="3">
    <source>
        <dbReference type="Proteomes" id="UP000326178"/>
    </source>
</evidence>
<accession>A0A5J6FBK3</accession>
<keyword evidence="1" id="KW-0472">Membrane</keyword>
<keyword evidence="1" id="KW-1133">Transmembrane helix</keyword>
<dbReference type="AlphaFoldDB" id="A0A5J6FBK3"/>
<name>A0A5J6FBK3_9ACTN</name>
<dbReference type="OrthoDB" id="4334357at2"/>
<sequence>MATALLAVIALAGTVGGLLFLFNVRGAADKAAERRNAVRAAAGARTMQIGLAQESRMGPSLFRYAGGVVGLGSLLLLLLLAA</sequence>
<gene>
    <name evidence="2" type="ORF">CP967_16530</name>
</gene>
<feature type="transmembrane region" description="Helical" evidence="1">
    <location>
        <begin position="61"/>
        <end position="81"/>
    </location>
</feature>
<reference evidence="2 3" key="1">
    <citation type="submission" date="2017-09" db="EMBL/GenBank/DDBJ databases">
        <authorList>
            <person name="Lee N."/>
            <person name="Cho B.-K."/>
        </authorList>
    </citation>
    <scope>NUCLEOTIDE SEQUENCE [LARGE SCALE GENOMIC DNA]</scope>
    <source>
        <strain evidence="2 3">ATCC 12769</strain>
    </source>
</reference>
<evidence type="ECO:0000313" key="2">
    <source>
        <dbReference type="EMBL" id="QEU73383.1"/>
    </source>
</evidence>
<evidence type="ECO:0000256" key="1">
    <source>
        <dbReference type="SAM" id="Phobius"/>
    </source>
</evidence>
<keyword evidence="1" id="KW-0812">Transmembrane</keyword>
<dbReference type="KEGG" id="snk:CP967_16530"/>
<keyword evidence="3" id="KW-1185">Reference proteome</keyword>
<proteinExistence type="predicted"/>
<dbReference type="Proteomes" id="UP000326178">
    <property type="component" value="Chromosome"/>
</dbReference>
<dbReference type="EMBL" id="CP023702">
    <property type="protein sequence ID" value="QEU73383.1"/>
    <property type="molecule type" value="Genomic_DNA"/>
</dbReference>
<dbReference type="RefSeq" id="WP_150488691.1">
    <property type="nucleotide sequence ID" value="NZ_BMUV01000010.1"/>
</dbReference>
<protein>
    <submittedName>
        <fullName evidence="2">Uncharacterized protein</fullName>
    </submittedName>
</protein>
<organism evidence="2 3">
    <name type="scientific">Streptomyces nitrosporeus</name>
    <dbReference type="NCBI Taxonomy" id="28894"/>
    <lineage>
        <taxon>Bacteria</taxon>
        <taxon>Bacillati</taxon>
        <taxon>Actinomycetota</taxon>
        <taxon>Actinomycetes</taxon>
        <taxon>Kitasatosporales</taxon>
        <taxon>Streptomycetaceae</taxon>
        <taxon>Streptomyces</taxon>
    </lineage>
</organism>